<dbReference type="eggNOG" id="KOG3017">
    <property type="taxonomic scope" value="Eukaryota"/>
</dbReference>
<evidence type="ECO:0000256" key="5">
    <source>
        <dbReference type="SAM" id="SignalP"/>
    </source>
</evidence>
<organism evidence="8">
    <name type="scientific">Drosophila grimshawi</name>
    <name type="common">Hawaiian fruit fly</name>
    <name type="synonym">Idiomyia grimshawi</name>
    <dbReference type="NCBI Taxonomy" id="7222"/>
    <lineage>
        <taxon>Eukaryota</taxon>
        <taxon>Metazoa</taxon>
        <taxon>Ecdysozoa</taxon>
        <taxon>Arthropoda</taxon>
        <taxon>Hexapoda</taxon>
        <taxon>Insecta</taxon>
        <taxon>Pterygota</taxon>
        <taxon>Neoptera</taxon>
        <taxon>Endopterygota</taxon>
        <taxon>Diptera</taxon>
        <taxon>Brachycera</taxon>
        <taxon>Muscomorpha</taxon>
        <taxon>Ephydroidea</taxon>
        <taxon>Drosophilidae</taxon>
        <taxon>Drosophila</taxon>
        <taxon>Hawaiian Drosophila</taxon>
    </lineage>
</organism>
<dbReference type="Proteomes" id="UP000001070">
    <property type="component" value="Unassembled WGS sequence"/>
</dbReference>
<dbReference type="EMBL" id="CH916366">
    <property type="protein sequence ID" value="EDV96947.1"/>
    <property type="molecule type" value="Genomic_DNA"/>
</dbReference>
<dbReference type="Gene3D" id="3.40.33.10">
    <property type="entry name" value="CAP"/>
    <property type="match status" value="1"/>
</dbReference>
<proteinExistence type="inferred from homology"/>
<evidence type="ECO:0000256" key="1">
    <source>
        <dbReference type="ARBA" id="ARBA00004613"/>
    </source>
</evidence>
<dbReference type="SUPFAM" id="SSF55797">
    <property type="entry name" value="PR-1-like"/>
    <property type="match status" value="1"/>
</dbReference>
<evidence type="ECO:0000256" key="2">
    <source>
        <dbReference type="ARBA" id="ARBA00009923"/>
    </source>
</evidence>
<dbReference type="AlphaFoldDB" id="B4J1M7"/>
<dbReference type="OrthoDB" id="414826at2759"/>
<keyword evidence="3" id="KW-0964">Secreted</keyword>
<evidence type="ECO:0000313" key="7">
    <source>
        <dbReference type="EMBL" id="EDV96947.1"/>
    </source>
</evidence>
<dbReference type="SMR" id="B4J1M7"/>
<gene>
    <name evidence="7" type="primary">Dgri\GH16558</name>
    <name evidence="7" type="ORF">Dgri_GH16558</name>
</gene>
<evidence type="ECO:0000259" key="6">
    <source>
        <dbReference type="SMART" id="SM00198"/>
    </source>
</evidence>
<feature type="signal peptide" evidence="5">
    <location>
        <begin position="1"/>
        <end position="22"/>
    </location>
</feature>
<protein>
    <submittedName>
        <fullName evidence="7">GH16558</fullName>
    </submittedName>
</protein>
<dbReference type="InterPro" id="IPR014044">
    <property type="entry name" value="CAP_dom"/>
</dbReference>
<keyword evidence="4 5" id="KW-0732">Signal</keyword>
<dbReference type="PhylomeDB" id="B4J1M7"/>
<dbReference type="SMART" id="SM00198">
    <property type="entry name" value="SCP"/>
    <property type="match status" value="1"/>
</dbReference>
<dbReference type="STRING" id="7222.B4J1M7"/>
<dbReference type="KEGG" id="dgr:6557926"/>
<evidence type="ECO:0000313" key="8">
    <source>
        <dbReference type="Proteomes" id="UP000001070"/>
    </source>
</evidence>
<feature type="domain" description="SCP" evidence="6">
    <location>
        <begin position="64"/>
        <end position="221"/>
    </location>
</feature>
<comment type="similarity">
    <text evidence="2">Belongs to the CRISP family.</text>
</comment>
<dbReference type="OMA" id="TLNVKQC"/>
<evidence type="ECO:0000256" key="3">
    <source>
        <dbReference type="ARBA" id="ARBA00022525"/>
    </source>
</evidence>
<name>B4J1M7_DROGR</name>
<dbReference type="FunCoup" id="B4J1M7">
    <property type="interactions" value="23"/>
</dbReference>
<reference evidence="7 8" key="1">
    <citation type="journal article" date="2007" name="Nature">
        <title>Evolution of genes and genomes on the Drosophila phylogeny.</title>
        <authorList>
            <consortium name="Drosophila 12 Genomes Consortium"/>
            <person name="Clark A.G."/>
            <person name="Eisen M.B."/>
            <person name="Smith D.R."/>
            <person name="Bergman C.M."/>
            <person name="Oliver B."/>
            <person name="Markow T.A."/>
            <person name="Kaufman T.C."/>
            <person name="Kellis M."/>
            <person name="Gelbart W."/>
            <person name="Iyer V.N."/>
            <person name="Pollard D.A."/>
            <person name="Sackton T.B."/>
            <person name="Larracuente A.M."/>
            <person name="Singh N.D."/>
            <person name="Abad J.P."/>
            <person name="Abt D.N."/>
            <person name="Adryan B."/>
            <person name="Aguade M."/>
            <person name="Akashi H."/>
            <person name="Anderson W.W."/>
            <person name="Aquadro C.F."/>
            <person name="Ardell D.H."/>
            <person name="Arguello R."/>
            <person name="Artieri C.G."/>
            <person name="Barbash D.A."/>
            <person name="Barker D."/>
            <person name="Barsanti P."/>
            <person name="Batterham P."/>
            <person name="Batzoglou S."/>
            <person name="Begun D."/>
            <person name="Bhutkar A."/>
            <person name="Blanco E."/>
            <person name="Bosak S.A."/>
            <person name="Bradley R.K."/>
            <person name="Brand A.D."/>
            <person name="Brent M.R."/>
            <person name="Brooks A.N."/>
            <person name="Brown R.H."/>
            <person name="Butlin R.K."/>
            <person name="Caggese C."/>
            <person name="Calvi B.R."/>
            <person name="Bernardo de Carvalho A."/>
            <person name="Caspi A."/>
            <person name="Castrezana S."/>
            <person name="Celniker S.E."/>
            <person name="Chang J.L."/>
            <person name="Chapple C."/>
            <person name="Chatterji S."/>
            <person name="Chinwalla A."/>
            <person name="Civetta A."/>
            <person name="Clifton S.W."/>
            <person name="Comeron J.M."/>
            <person name="Costello J.C."/>
            <person name="Coyne J.A."/>
            <person name="Daub J."/>
            <person name="David R.G."/>
            <person name="Delcher A.L."/>
            <person name="Delehaunty K."/>
            <person name="Do C.B."/>
            <person name="Ebling H."/>
            <person name="Edwards K."/>
            <person name="Eickbush T."/>
            <person name="Evans J.D."/>
            <person name="Filipski A."/>
            <person name="Findeiss S."/>
            <person name="Freyhult E."/>
            <person name="Fulton L."/>
            <person name="Fulton R."/>
            <person name="Garcia A.C."/>
            <person name="Gardiner A."/>
            <person name="Garfield D.A."/>
            <person name="Garvin B.E."/>
            <person name="Gibson G."/>
            <person name="Gilbert D."/>
            <person name="Gnerre S."/>
            <person name="Godfrey J."/>
            <person name="Good R."/>
            <person name="Gotea V."/>
            <person name="Gravely B."/>
            <person name="Greenberg A.J."/>
            <person name="Griffiths-Jones S."/>
            <person name="Gross S."/>
            <person name="Guigo R."/>
            <person name="Gustafson E.A."/>
            <person name="Haerty W."/>
            <person name="Hahn M.W."/>
            <person name="Halligan D.L."/>
            <person name="Halpern A.L."/>
            <person name="Halter G.M."/>
            <person name="Han M.V."/>
            <person name="Heger A."/>
            <person name="Hillier L."/>
            <person name="Hinrichs A.S."/>
            <person name="Holmes I."/>
            <person name="Hoskins R.A."/>
            <person name="Hubisz M.J."/>
            <person name="Hultmark D."/>
            <person name="Huntley M.A."/>
            <person name="Jaffe D.B."/>
            <person name="Jagadeeshan S."/>
            <person name="Jeck W.R."/>
            <person name="Johnson J."/>
            <person name="Jones C.D."/>
            <person name="Jordan W.C."/>
            <person name="Karpen G.H."/>
            <person name="Kataoka E."/>
            <person name="Keightley P.D."/>
            <person name="Kheradpour P."/>
            <person name="Kirkness E.F."/>
            <person name="Koerich L.B."/>
            <person name="Kristiansen K."/>
            <person name="Kudrna D."/>
            <person name="Kulathinal R.J."/>
            <person name="Kumar S."/>
            <person name="Kwok R."/>
            <person name="Lander E."/>
            <person name="Langley C.H."/>
            <person name="Lapoint R."/>
            <person name="Lazzaro B.P."/>
            <person name="Lee S.J."/>
            <person name="Levesque L."/>
            <person name="Li R."/>
            <person name="Lin C.F."/>
            <person name="Lin M.F."/>
            <person name="Lindblad-Toh K."/>
            <person name="Llopart A."/>
            <person name="Long M."/>
            <person name="Low L."/>
            <person name="Lozovsky E."/>
            <person name="Lu J."/>
            <person name="Luo M."/>
            <person name="Machado C.A."/>
            <person name="Makalowski W."/>
            <person name="Marzo M."/>
            <person name="Matsuda M."/>
            <person name="Matzkin L."/>
            <person name="McAllister B."/>
            <person name="McBride C.S."/>
            <person name="McKernan B."/>
            <person name="McKernan K."/>
            <person name="Mendez-Lago M."/>
            <person name="Minx P."/>
            <person name="Mollenhauer M.U."/>
            <person name="Montooth K."/>
            <person name="Mount S.M."/>
            <person name="Mu X."/>
            <person name="Myers E."/>
            <person name="Negre B."/>
            <person name="Newfeld S."/>
            <person name="Nielsen R."/>
            <person name="Noor M.A."/>
            <person name="O'Grady P."/>
            <person name="Pachter L."/>
            <person name="Papaceit M."/>
            <person name="Parisi M.J."/>
            <person name="Parisi M."/>
            <person name="Parts L."/>
            <person name="Pedersen J.S."/>
            <person name="Pesole G."/>
            <person name="Phillippy A.M."/>
            <person name="Ponting C.P."/>
            <person name="Pop M."/>
            <person name="Porcelli D."/>
            <person name="Powell J.R."/>
            <person name="Prohaska S."/>
            <person name="Pruitt K."/>
            <person name="Puig M."/>
            <person name="Quesneville H."/>
            <person name="Ram K.R."/>
            <person name="Rand D."/>
            <person name="Rasmussen M.D."/>
            <person name="Reed L.K."/>
            <person name="Reenan R."/>
            <person name="Reily A."/>
            <person name="Remington K.A."/>
            <person name="Rieger T.T."/>
            <person name="Ritchie M.G."/>
            <person name="Robin C."/>
            <person name="Rogers Y.H."/>
            <person name="Rohde C."/>
            <person name="Rozas J."/>
            <person name="Rubenfield M.J."/>
            <person name="Ruiz A."/>
            <person name="Russo S."/>
            <person name="Salzberg S.L."/>
            <person name="Sanchez-Gracia A."/>
            <person name="Saranga D.J."/>
            <person name="Sato H."/>
            <person name="Schaeffer S.W."/>
            <person name="Schatz M.C."/>
            <person name="Schlenke T."/>
            <person name="Schwartz R."/>
            <person name="Segarra C."/>
            <person name="Singh R.S."/>
            <person name="Sirot L."/>
            <person name="Sirota M."/>
            <person name="Sisneros N.B."/>
            <person name="Smith C.D."/>
            <person name="Smith T.F."/>
            <person name="Spieth J."/>
            <person name="Stage D.E."/>
            <person name="Stark A."/>
            <person name="Stephan W."/>
            <person name="Strausberg R.L."/>
            <person name="Strempel S."/>
            <person name="Sturgill D."/>
            <person name="Sutton G."/>
            <person name="Sutton G.G."/>
            <person name="Tao W."/>
            <person name="Teichmann S."/>
            <person name="Tobari Y.N."/>
            <person name="Tomimura Y."/>
            <person name="Tsolas J.M."/>
            <person name="Valente V.L."/>
            <person name="Venter E."/>
            <person name="Venter J.C."/>
            <person name="Vicario S."/>
            <person name="Vieira F.G."/>
            <person name="Vilella A.J."/>
            <person name="Villasante A."/>
            <person name="Walenz B."/>
            <person name="Wang J."/>
            <person name="Wasserman M."/>
            <person name="Watts T."/>
            <person name="Wilson D."/>
            <person name="Wilson R.K."/>
            <person name="Wing R.A."/>
            <person name="Wolfner M.F."/>
            <person name="Wong A."/>
            <person name="Wong G.K."/>
            <person name="Wu C.I."/>
            <person name="Wu G."/>
            <person name="Yamamoto D."/>
            <person name="Yang H.P."/>
            <person name="Yang S.P."/>
            <person name="Yorke J.A."/>
            <person name="Yoshida K."/>
            <person name="Zdobnov E."/>
            <person name="Zhang P."/>
            <person name="Zhang Y."/>
            <person name="Zimin A.V."/>
            <person name="Baldwin J."/>
            <person name="Abdouelleil A."/>
            <person name="Abdulkadir J."/>
            <person name="Abebe A."/>
            <person name="Abera B."/>
            <person name="Abreu J."/>
            <person name="Acer S.C."/>
            <person name="Aftuck L."/>
            <person name="Alexander A."/>
            <person name="An P."/>
            <person name="Anderson E."/>
            <person name="Anderson S."/>
            <person name="Arachi H."/>
            <person name="Azer M."/>
            <person name="Bachantsang P."/>
            <person name="Barry A."/>
            <person name="Bayul T."/>
            <person name="Berlin A."/>
            <person name="Bessette D."/>
            <person name="Bloom T."/>
            <person name="Blye J."/>
            <person name="Boguslavskiy L."/>
            <person name="Bonnet C."/>
            <person name="Boukhgalter B."/>
            <person name="Bourzgui I."/>
            <person name="Brown A."/>
            <person name="Cahill P."/>
            <person name="Channer S."/>
            <person name="Cheshatsang Y."/>
            <person name="Chuda L."/>
            <person name="Citroen M."/>
            <person name="Collymore A."/>
            <person name="Cooke P."/>
            <person name="Costello M."/>
            <person name="D'Aco K."/>
            <person name="Daza R."/>
            <person name="De Haan G."/>
            <person name="DeGray S."/>
            <person name="DeMaso C."/>
            <person name="Dhargay N."/>
            <person name="Dooley K."/>
            <person name="Dooley E."/>
            <person name="Doricent M."/>
            <person name="Dorje P."/>
            <person name="Dorjee K."/>
            <person name="Dupes A."/>
            <person name="Elong R."/>
            <person name="Falk J."/>
            <person name="Farina A."/>
            <person name="Faro S."/>
            <person name="Ferguson D."/>
            <person name="Fisher S."/>
            <person name="Foley C.D."/>
            <person name="Franke A."/>
            <person name="Friedrich D."/>
            <person name="Gadbois L."/>
            <person name="Gearin G."/>
            <person name="Gearin C.R."/>
            <person name="Giannoukos G."/>
            <person name="Goode T."/>
            <person name="Graham J."/>
            <person name="Grandbois E."/>
            <person name="Grewal S."/>
            <person name="Gyaltsen K."/>
            <person name="Hafez N."/>
            <person name="Hagos B."/>
            <person name="Hall J."/>
            <person name="Henson C."/>
            <person name="Hollinger A."/>
            <person name="Honan T."/>
            <person name="Huard M.D."/>
            <person name="Hughes L."/>
            <person name="Hurhula B."/>
            <person name="Husby M.E."/>
            <person name="Kamat A."/>
            <person name="Kanga B."/>
            <person name="Kashin S."/>
            <person name="Khazanovich D."/>
            <person name="Kisner P."/>
            <person name="Lance K."/>
            <person name="Lara M."/>
            <person name="Lee W."/>
            <person name="Lennon N."/>
            <person name="Letendre F."/>
            <person name="LeVine R."/>
            <person name="Lipovsky A."/>
            <person name="Liu X."/>
            <person name="Liu J."/>
            <person name="Liu S."/>
            <person name="Lokyitsang T."/>
            <person name="Lokyitsang Y."/>
            <person name="Lubonja R."/>
            <person name="Lui A."/>
            <person name="MacDonald P."/>
            <person name="Magnisalis V."/>
            <person name="Maru K."/>
            <person name="Matthews C."/>
            <person name="McCusker W."/>
            <person name="McDonough S."/>
            <person name="Mehta T."/>
            <person name="Meldrim J."/>
            <person name="Meneus L."/>
            <person name="Mihai O."/>
            <person name="Mihalev A."/>
            <person name="Mihova T."/>
            <person name="Mittelman R."/>
            <person name="Mlenga V."/>
            <person name="Montmayeur A."/>
            <person name="Mulrain L."/>
            <person name="Navidi A."/>
            <person name="Naylor J."/>
            <person name="Negash T."/>
            <person name="Nguyen T."/>
            <person name="Nguyen N."/>
            <person name="Nicol R."/>
            <person name="Norbu C."/>
            <person name="Norbu N."/>
            <person name="Novod N."/>
            <person name="O'Neill B."/>
            <person name="Osman S."/>
            <person name="Markiewicz E."/>
            <person name="Oyono O.L."/>
            <person name="Patti C."/>
            <person name="Phunkhang P."/>
            <person name="Pierre F."/>
            <person name="Priest M."/>
            <person name="Raghuraman S."/>
            <person name="Rege F."/>
            <person name="Reyes R."/>
            <person name="Rise C."/>
            <person name="Rogov P."/>
            <person name="Ross K."/>
            <person name="Ryan E."/>
            <person name="Settipalli S."/>
            <person name="Shea T."/>
            <person name="Sherpa N."/>
            <person name="Shi L."/>
            <person name="Shih D."/>
            <person name="Sparrow T."/>
            <person name="Spaulding J."/>
            <person name="Stalker J."/>
            <person name="Stange-Thomann N."/>
            <person name="Stavropoulos S."/>
            <person name="Stone C."/>
            <person name="Strader C."/>
            <person name="Tesfaye S."/>
            <person name="Thomson T."/>
            <person name="Thoulutsang Y."/>
            <person name="Thoulutsang D."/>
            <person name="Topham K."/>
            <person name="Topping I."/>
            <person name="Tsamla T."/>
            <person name="Vassiliev H."/>
            <person name="Vo A."/>
            <person name="Wangchuk T."/>
            <person name="Wangdi T."/>
            <person name="Weiand M."/>
            <person name="Wilkinson J."/>
            <person name="Wilson A."/>
            <person name="Yadav S."/>
            <person name="Young G."/>
            <person name="Yu Q."/>
            <person name="Zembek L."/>
            <person name="Zhong D."/>
            <person name="Zimmer A."/>
            <person name="Zwirko Z."/>
            <person name="Jaffe D.B."/>
            <person name="Alvarez P."/>
            <person name="Brockman W."/>
            <person name="Butler J."/>
            <person name="Chin C."/>
            <person name="Gnerre S."/>
            <person name="Grabherr M."/>
            <person name="Kleber M."/>
            <person name="Mauceli E."/>
            <person name="MacCallum I."/>
        </authorList>
    </citation>
    <scope>NUCLEOTIDE SEQUENCE [LARGE SCALE GENOMIC DNA]</scope>
    <source>
        <strain evidence="8">Tucson 15287-2541.00</strain>
    </source>
</reference>
<dbReference type="CDD" id="cd05380">
    <property type="entry name" value="CAP_euk"/>
    <property type="match status" value="1"/>
</dbReference>
<dbReference type="GO" id="GO:0005576">
    <property type="term" value="C:extracellular region"/>
    <property type="evidence" value="ECO:0007669"/>
    <property type="project" value="UniProtKB-SubCell"/>
</dbReference>
<dbReference type="InterPro" id="IPR035940">
    <property type="entry name" value="CAP_sf"/>
</dbReference>
<keyword evidence="8" id="KW-1185">Reference proteome</keyword>
<sequence>MHQCCKHLLATVSLLLLQQVYCQNETTNYCQTGLCPTLKKHIACKAKVGMSKVCPSAQQLNLTQHQPLILTQHNLQRNVLASGKLENFKMPEKMATIQWNEELQQLAQLNVMQCELHYDQCHNTLEFRNSGQNVAMQNASDRTDEDLIKDSIDRWWDQYKNITREQVEHFPKEPKVFESFRNFAVMARDNNTHVGCAATRYTKGQAQLFLMACNYASNFIPDRALYRPKSLNCQNGFDRTYLALCKIGEQYRDIEPLEPNK</sequence>
<dbReference type="InParanoid" id="B4J1M7"/>
<dbReference type="PIRSF" id="PIRSF038921">
    <property type="entry name" value="P14a"/>
    <property type="match status" value="1"/>
</dbReference>
<dbReference type="HOGENOM" id="CLU_035730_7_0_1"/>
<dbReference type="Pfam" id="PF00188">
    <property type="entry name" value="CAP"/>
    <property type="match status" value="1"/>
</dbReference>
<feature type="chain" id="PRO_5002811195" evidence="5">
    <location>
        <begin position="23"/>
        <end position="261"/>
    </location>
</feature>
<evidence type="ECO:0000256" key="4">
    <source>
        <dbReference type="ARBA" id="ARBA00022729"/>
    </source>
</evidence>
<comment type="subcellular location">
    <subcellularLocation>
        <location evidence="1">Secreted</location>
    </subcellularLocation>
</comment>
<accession>B4J1M7</accession>
<dbReference type="InterPro" id="IPR034763">
    <property type="entry name" value="P14a_insect"/>
</dbReference>